<protein>
    <recommendedName>
        <fullName evidence="3">Flp pilus-assembly TadG-like N-terminal domain-containing protein</fullName>
    </recommendedName>
</protein>
<organism evidence="1 2">
    <name type="scientific">Antiquaquibacter soli</name>
    <dbReference type="NCBI Taxonomy" id="3064523"/>
    <lineage>
        <taxon>Bacteria</taxon>
        <taxon>Bacillati</taxon>
        <taxon>Actinomycetota</taxon>
        <taxon>Actinomycetes</taxon>
        <taxon>Micrococcales</taxon>
        <taxon>Microbacteriaceae</taxon>
        <taxon>Antiquaquibacter</taxon>
    </lineage>
</organism>
<evidence type="ECO:0000313" key="2">
    <source>
        <dbReference type="Proteomes" id="UP001241072"/>
    </source>
</evidence>
<comment type="caution">
    <text evidence="1">The sequence shown here is derived from an EMBL/GenBank/DDBJ whole genome shotgun (WGS) entry which is preliminary data.</text>
</comment>
<evidence type="ECO:0000313" key="1">
    <source>
        <dbReference type="EMBL" id="MDO7882850.1"/>
    </source>
</evidence>
<keyword evidence="2" id="KW-1185">Reference proteome</keyword>
<proteinExistence type="predicted"/>
<reference evidence="1 2" key="1">
    <citation type="submission" date="2023-07" db="EMBL/GenBank/DDBJ databases">
        <title>Protaetiibacter sp. nov WY-16 isolated from soil.</title>
        <authorList>
            <person name="Liu B."/>
            <person name="Wan Y."/>
        </authorList>
    </citation>
    <scope>NUCLEOTIDE SEQUENCE [LARGE SCALE GENOMIC DNA]</scope>
    <source>
        <strain evidence="1 2">WY-16</strain>
    </source>
</reference>
<dbReference type="Proteomes" id="UP001241072">
    <property type="component" value="Unassembled WGS sequence"/>
</dbReference>
<sequence length="553" mass="55800">MLLTRITRIVRSSRREDGVAMAAVLGLLAVGLILTSVILTSVVSAQSFSGYTRAGVQAQAAAEAGIAAARAGLTAGTCSGSTPTYRSATGDVPAYAATIWRPNGSGGWVQGCPIGTSTQVRILSTGYAVAPGASGYSAANSTVLEAILAASSTPITIAASGPAIYAYSASSFGGSGSLVSVDGSVPDVLVKTGNVNCTGDATGVANFVVNGGSLSVGGSCKISGNAFSSGRMTFDGGGYVQGFVVANGVTMSGSTRIYQRVWSTSDITLTGNPTVSGIVKAFSASLDGGTFSSAAYIYGNTNVKNAGGTTLNGTLTTQTANPTPPDWWGGNSKISRVNPITAPTFNSDLPATPVVPNWVDFGSRAEDYTTTVWNGFTVYTMGTNCNETALRAAITAIGSAPGVIDGRTCSGNLGIGGNNNIQITNDLAIIANNIRIDGSGRFSSTTPKRLWLINPDTVANGTPNCPGSLEITGGDTKFTNISTMLYSGCKVVVGSGITVTGQVFAADVEMSGSATLRYTPIGLPGVNLSTGTTTPTGSSTASRTVLSLRNVTG</sequence>
<accession>A0ABT9BTY1</accession>
<gene>
    <name evidence="1" type="ORF">Q5716_11495</name>
</gene>
<name>A0ABT9BTY1_9MICO</name>
<evidence type="ECO:0008006" key="3">
    <source>
        <dbReference type="Google" id="ProtNLM"/>
    </source>
</evidence>
<dbReference type="RefSeq" id="WP_305003282.1">
    <property type="nucleotide sequence ID" value="NZ_JAUQUB010000002.1"/>
</dbReference>
<dbReference type="EMBL" id="JAUQUB010000002">
    <property type="protein sequence ID" value="MDO7882850.1"/>
    <property type="molecule type" value="Genomic_DNA"/>
</dbReference>